<accession>A0A101LXR4</accession>
<gene>
    <name evidence="1" type="ORF">ABT39_MTgene6119</name>
</gene>
<protein>
    <submittedName>
        <fullName evidence="1">Uncharacterized protein</fullName>
    </submittedName>
</protein>
<name>A0A101LXR4_PICGL</name>
<geneLocation type="mitochondrion" evidence="1"/>
<evidence type="ECO:0000313" key="1">
    <source>
        <dbReference type="EMBL" id="KUM47113.1"/>
    </source>
</evidence>
<dbReference type="AlphaFoldDB" id="A0A101LXR4"/>
<sequence length="65" mass="7289">MIQVSYWNQFLSSAEVLPKMLSFIQIPNSSGFTSRQLGGNEYLGIHSHCTHLPFPLSFSLSSENN</sequence>
<dbReference type="EMBL" id="LKAM01000008">
    <property type="protein sequence ID" value="KUM47113.1"/>
    <property type="molecule type" value="Genomic_DNA"/>
</dbReference>
<comment type="caution">
    <text evidence="1">The sequence shown here is derived from an EMBL/GenBank/DDBJ whole genome shotgun (WGS) entry which is preliminary data.</text>
</comment>
<keyword evidence="1" id="KW-0496">Mitochondrion</keyword>
<reference evidence="1" key="1">
    <citation type="journal article" date="2015" name="Genome Biol. Evol.">
        <title>Organellar Genomes of White Spruce (Picea glauca): Assembly and Annotation.</title>
        <authorList>
            <person name="Jackman S.D."/>
            <person name="Warren R.L."/>
            <person name="Gibb E.A."/>
            <person name="Vandervalk B.P."/>
            <person name="Mohamadi H."/>
            <person name="Chu J."/>
            <person name="Raymond A."/>
            <person name="Pleasance S."/>
            <person name="Coope R."/>
            <person name="Wildung M.R."/>
            <person name="Ritland C.E."/>
            <person name="Bousquet J."/>
            <person name="Jones S.J."/>
            <person name="Bohlmann J."/>
            <person name="Birol I."/>
        </authorList>
    </citation>
    <scope>NUCLEOTIDE SEQUENCE [LARGE SCALE GENOMIC DNA]</scope>
    <source>
        <tissue evidence="1">Flushing bud</tissue>
    </source>
</reference>
<proteinExistence type="predicted"/>
<organism evidence="1">
    <name type="scientific">Picea glauca</name>
    <name type="common">White spruce</name>
    <name type="synonym">Pinus glauca</name>
    <dbReference type="NCBI Taxonomy" id="3330"/>
    <lineage>
        <taxon>Eukaryota</taxon>
        <taxon>Viridiplantae</taxon>
        <taxon>Streptophyta</taxon>
        <taxon>Embryophyta</taxon>
        <taxon>Tracheophyta</taxon>
        <taxon>Spermatophyta</taxon>
        <taxon>Pinopsida</taxon>
        <taxon>Pinidae</taxon>
        <taxon>Conifers I</taxon>
        <taxon>Pinales</taxon>
        <taxon>Pinaceae</taxon>
        <taxon>Picea</taxon>
    </lineage>
</organism>